<evidence type="ECO:0000313" key="3">
    <source>
        <dbReference type="EMBL" id="NCU17313.1"/>
    </source>
</evidence>
<dbReference type="InterPro" id="IPR006976">
    <property type="entry name" value="VanZ-like"/>
</dbReference>
<evidence type="ECO:0000313" key="4">
    <source>
        <dbReference type="Proteomes" id="UP000743899"/>
    </source>
</evidence>
<feature type="transmembrane region" description="Helical" evidence="1">
    <location>
        <begin position="7"/>
        <end position="28"/>
    </location>
</feature>
<feature type="transmembrane region" description="Helical" evidence="1">
    <location>
        <begin position="75"/>
        <end position="94"/>
    </location>
</feature>
<dbReference type="EMBL" id="JAACYS010000018">
    <property type="protein sequence ID" value="NCU17313.1"/>
    <property type="molecule type" value="Genomic_DNA"/>
</dbReference>
<keyword evidence="4" id="KW-1185">Reference proteome</keyword>
<dbReference type="PANTHER" id="PTHR36834">
    <property type="entry name" value="MEMBRANE PROTEIN-RELATED"/>
    <property type="match status" value="1"/>
</dbReference>
<reference evidence="3 4" key="1">
    <citation type="submission" date="2020-01" db="EMBL/GenBank/DDBJ databases">
        <title>A novel Bacillus sp. from Pasinler.</title>
        <authorList>
            <person name="Adiguzel A."/>
            <person name="Ay H."/>
            <person name="Baltaci M.O."/>
        </authorList>
    </citation>
    <scope>NUCLEOTIDE SEQUENCE [LARGE SCALE GENOMIC DNA]</scope>
    <source>
        <strain evidence="3 4">P1</strain>
    </source>
</reference>
<dbReference type="RefSeq" id="WP_161920146.1">
    <property type="nucleotide sequence ID" value="NZ_JAACYS010000018.1"/>
</dbReference>
<keyword evidence="1" id="KW-0472">Membrane</keyword>
<dbReference type="Proteomes" id="UP000743899">
    <property type="component" value="Unassembled WGS sequence"/>
</dbReference>
<keyword evidence="1" id="KW-0812">Transmembrane</keyword>
<feature type="transmembrane region" description="Helical" evidence="1">
    <location>
        <begin position="101"/>
        <end position="119"/>
    </location>
</feature>
<proteinExistence type="predicted"/>
<feature type="domain" description="VanZ-like" evidence="2">
    <location>
        <begin position="13"/>
        <end position="146"/>
    </location>
</feature>
<dbReference type="Pfam" id="PF04892">
    <property type="entry name" value="VanZ"/>
    <property type="match status" value="1"/>
</dbReference>
<evidence type="ECO:0000259" key="2">
    <source>
        <dbReference type="Pfam" id="PF04892"/>
    </source>
</evidence>
<organism evidence="3 4">
    <name type="scientific">Pallidibacillus pasinlerensis</name>
    <dbReference type="NCBI Taxonomy" id="2703818"/>
    <lineage>
        <taxon>Bacteria</taxon>
        <taxon>Bacillati</taxon>
        <taxon>Bacillota</taxon>
        <taxon>Bacilli</taxon>
        <taxon>Bacillales</taxon>
        <taxon>Bacillaceae</taxon>
        <taxon>Pallidibacillus</taxon>
    </lineage>
</organism>
<feature type="transmembrane region" description="Helical" evidence="1">
    <location>
        <begin position="125"/>
        <end position="144"/>
    </location>
</feature>
<name>A0ABX0A1L1_9BACI</name>
<accession>A0ABX0A1L1</accession>
<comment type="caution">
    <text evidence="3">The sequence shown here is derived from an EMBL/GenBank/DDBJ whole genome shotgun (WGS) entry which is preliminary data.</text>
</comment>
<gene>
    <name evidence="3" type="ORF">GW534_05940</name>
</gene>
<dbReference type="InterPro" id="IPR053150">
    <property type="entry name" value="Teicoplanin_resist-assoc"/>
</dbReference>
<sequence>MKKVIKTVINVSFIIYLLPLIYILFLRFRVDRMQGLDFSTYVMSSTNLVPFRTINTYIQAMIDGSMNMYIPIENLAGNLLLFLPMGVFLPYYIARINKISQFISSMIVLLFVVEAMQFITRRGSFDIDDFILNMIGALIGYGIWKMKLTQKLLGYVNLKGDKYIA</sequence>
<protein>
    <submittedName>
        <fullName evidence="3">VanZ family protein</fullName>
    </submittedName>
</protein>
<dbReference type="PANTHER" id="PTHR36834:SF1">
    <property type="entry name" value="INTEGRAL MEMBRANE PROTEIN"/>
    <property type="match status" value="1"/>
</dbReference>
<keyword evidence="1" id="KW-1133">Transmembrane helix</keyword>
<evidence type="ECO:0000256" key="1">
    <source>
        <dbReference type="SAM" id="Phobius"/>
    </source>
</evidence>